<keyword evidence="4 6" id="KW-0472">Membrane</keyword>
<feature type="transmembrane region" description="Helical" evidence="6">
    <location>
        <begin position="83"/>
        <end position="106"/>
    </location>
</feature>
<feature type="transmembrane region" description="Helical" evidence="6">
    <location>
        <begin position="43"/>
        <end position="63"/>
    </location>
</feature>
<protein>
    <recommendedName>
        <fullName evidence="9">Growth hormone-inducible transmembrane protein</fullName>
    </recommendedName>
</protein>
<dbReference type="Proteomes" id="UP001642540">
    <property type="component" value="Unassembled WGS sequence"/>
</dbReference>
<keyword evidence="8" id="KW-1185">Reference proteome</keyword>
<gene>
    <name evidence="7" type="ORF">ODALV1_LOCUS2668</name>
</gene>
<accession>A0ABP1PU37</accession>
<dbReference type="EMBL" id="CAXLJM020000007">
    <property type="protein sequence ID" value="CAL8073671.1"/>
    <property type="molecule type" value="Genomic_DNA"/>
</dbReference>
<comment type="caution">
    <text evidence="7">The sequence shown here is derived from an EMBL/GenBank/DDBJ whole genome shotgun (WGS) entry which is preliminary data.</text>
</comment>
<evidence type="ECO:0008006" key="9">
    <source>
        <dbReference type="Google" id="ProtNLM"/>
    </source>
</evidence>
<evidence type="ECO:0000256" key="4">
    <source>
        <dbReference type="ARBA" id="ARBA00023136"/>
    </source>
</evidence>
<sequence length="337" mass="36605">MHNDVRNFHSISGVLRKLKDTVLVIEATKGPIAKTTIGIAQGIATAAIVVGAGSGVTTLATYMTSSNKNQDETSWGAGKRVDFTYFHMMSSLIVSSLAAVFSFRIFRNKTLLLRLGDRPLIAVGIGVVTPFVLSSIVHRLPSTKVSDPTKIPFGVKEVGQLFHAAAVGLVAAPLYLLGGQSIVRAAFITAGLCGGLHGVAYIAPNDAFLSWGTPITYAMNAVLLAFIMTLVLRKNHAAFMPCYRFMMHGGLVVYSAHYLHMTQAIREAAKSPLYDPVNGSMALCMDMLNLYARLAFLLPPHFQVSREHRFVILKERGQPSKNKNDNNNNNNNDNNLS</sequence>
<comment type="subcellular location">
    <subcellularLocation>
        <location evidence="1">Membrane</location>
        <topology evidence="1">Multi-pass membrane protein</topology>
    </subcellularLocation>
</comment>
<dbReference type="Pfam" id="PF01027">
    <property type="entry name" value="Bax1-I"/>
    <property type="match status" value="1"/>
</dbReference>
<feature type="transmembrane region" description="Helical" evidence="6">
    <location>
        <begin position="158"/>
        <end position="178"/>
    </location>
</feature>
<reference evidence="7 8" key="1">
    <citation type="submission" date="2024-08" db="EMBL/GenBank/DDBJ databases">
        <authorList>
            <person name="Cucini C."/>
            <person name="Frati F."/>
        </authorList>
    </citation>
    <scope>NUCLEOTIDE SEQUENCE [LARGE SCALE GENOMIC DNA]</scope>
</reference>
<organism evidence="7 8">
    <name type="scientific">Orchesella dallaii</name>
    <dbReference type="NCBI Taxonomy" id="48710"/>
    <lineage>
        <taxon>Eukaryota</taxon>
        <taxon>Metazoa</taxon>
        <taxon>Ecdysozoa</taxon>
        <taxon>Arthropoda</taxon>
        <taxon>Hexapoda</taxon>
        <taxon>Collembola</taxon>
        <taxon>Entomobryomorpha</taxon>
        <taxon>Entomobryoidea</taxon>
        <taxon>Orchesellidae</taxon>
        <taxon>Orchesellinae</taxon>
        <taxon>Orchesella</taxon>
    </lineage>
</organism>
<feature type="region of interest" description="Disordered" evidence="5">
    <location>
        <begin position="315"/>
        <end position="337"/>
    </location>
</feature>
<evidence type="ECO:0000256" key="1">
    <source>
        <dbReference type="ARBA" id="ARBA00004141"/>
    </source>
</evidence>
<evidence type="ECO:0000256" key="2">
    <source>
        <dbReference type="ARBA" id="ARBA00022692"/>
    </source>
</evidence>
<feature type="compositionally biased region" description="Basic and acidic residues" evidence="5">
    <location>
        <begin position="315"/>
        <end position="324"/>
    </location>
</feature>
<feature type="transmembrane region" description="Helical" evidence="6">
    <location>
        <begin position="185"/>
        <end position="203"/>
    </location>
</feature>
<evidence type="ECO:0000256" key="6">
    <source>
        <dbReference type="SAM" id="Phobius"/>
    </source>
</evidence>
<feature type="transmembrane region" description="Helical" evidence="6">
    <location>
        <begin position="215"/>
        <end position="232"/>
    </location>
</feature>
<proteinExistence type="predicted"/>
<name>A0ABP1PU37_9HEXA</name>
<feature type="compositionally biased region" description="Low complexity" evidence="5">
    <location>
        <begin position="325"/>
        <end position="337"/>
    </location>
</feature>
<feature type="transmembrane region" description="Helical" evidence="6">
    <location>
        <begin position="118"/>
        <end position="138"/>
    </location>
</feature>
<evidence type="ECO:0000256" key="3">
    <source>
        <dbReference type="ARBA" id="ARBA00022989"/>
    </source>
</evidence>
<evidence type="ECO:0000256" key="5">
    <source>
        <dbReference type="SAM" id="MobiDB-lite"/>
    </source>
</evidence>
<evidence type="ECO:0000313" key="8">
    <source>
        <dbReference type="Proteomes" id="UP001642540"/>
    </source>
</evidence>
<keyword evidence="2 6" id="KW-0812">Transmembrane</keyword>
<keyword evidence="3 6" id="KW-1133">Transmembrane helix</keyword>
<evidence type="ECO:0000313" key="7">
    <source>
        <dbReference type="EMBL" id="CAL8073671.1"/>
    </source>
</evidence>
<dbReference type="InterPro" id="IPR006214">
    <property type="entry name" value="Bax_inhibitor_1-related"/>
</dbReference>